<feature type="domain" description="Acyl-CoA oxidase/dehydrogenase middle" evidence="14">
    <location>
        <begin position="151"/>
        <end position="263"/>
    </location>
</feature>
<evidence type="ECO:0000256" key="4">
    <source>
        <dbReference type="ARBA" id="ARBA00022630"/>
    </source>
</evidence>
<comment type="subcellular location">
    <subcellularLocation>
        <location evidence="2">Peroxisome</location>
    </subcellularLocation>
</comment>
<dbReference type="AlphaFoldDB" id="A0A0G4FQ60"/>
<comment type="similarity">
    <text evidence="3 10">Belongs to the acyl-CoA oxidase family.</text>
</comment>
<evidence type="ECO:0000256" key="1">
    <source>
        <dbReference type="ARBA" id="ARBA00001974"/>
    </source>
</evidence>
<evidence type="ECO:0000259" key="15">
    <source>
        <dbReference type="Pfam" id="PF22924"/>
    </source>
</evidence>
<evidence type="ECO:0000256" key="7">
    <source>
        <dbReference type="ARBA" id="ARBA00023002"/>
    </source>
</evidence>
<dbReference type="InterPro" id="IPR006091">
    <property type="entry name" value="Acyl-CoA_Oxase/DH_mid-dom"/>
</dbReference>
<evidence type="ECO:0000256" key="6">
    <source>
        <dbReference type="ARBA" id="ARBA00022832"/>
    </source>
</evidence>
<dbReference type="PANTHER" id="PTHR10909">
    <property type="entry name" value="ELECTRON TRANSPORT OXIDOREDUCTASE"/>
    <property type="match status" value="1"/>
</dbReference>
<evidence type="ECO:0000313" key="16">
    <source>
        <dbReference type="EMBL" id="CEM15970.1"/>
    </source>
</evidence>
<organism evidence="16 17">
    <name type="scientific">Vitrella brassicaformis (strain CCMP3155)</name>
    <dbReference type="NCBI Taxonomy" id="1169540"/>
    <lineage>
        <taxon>Eukaryota</taxon>
        <taxon>Sar</taxon>
        <taxon>Alveolata</taxon>
        <taxon>Colpodellida</taxon>
        <taxon>Vitrellaceae</taxon>
        <taxon>Vitrella</taxon>
    </lineage>
</organism>
<dbReference type="STRING" id="1169540.A0A0G4FQ60"/>
<gene>
    <name evidence="16" type="ORF">Vbra_9372</name>
</gene>
<dbReference type="InterPro" id="IPR055060">
    <property type="entry name" value="ACOX_C_alpha1"/>
</dbReference>
<evidence type="ECO:0000256" key="12">
    <source>
        <dbReference type="PIRSR" id="PIRSR000168-2"/>
    </source>
</evidence>
<dbReference type="VEuPathDB" id="CryptoDB:Vbra_9372"/>
<evidence type="ECO:0000256" key="8">
    <source>
        <dbReference type="ARBA" id="ARBA00023098"/>
    </source>
</evidence>
<evidence type="ECO:0000256" key="3">
    <source>
        <dbReference type="ARBA" id="ARBA00006288"/>
    </source>
</evidence>
<dbReference type="InterPro" id="IPR036250">
    <property type="entry name" value="AcylCo_DH-like_C"/>
</dbReference>
<evidence type="ECO:0000256" key="11">
    <source>
        <dbReference type="PIRSR" id="PIRSR000168-1"/>
    </source>
</evidence>
<evidence type="ECO:0000259" key="13">
    <source>
        <dbReference type="Pfam" id="PF01756"/>
    </source>
</evidence>
<evidence type="ECO:0000313" key="17">
    <source>
        <dbReference type="Proteomes" id="UP000041254"/>
    </source>
</evidence>
<keyword evidence="8" id="KW-0443">Lipid metabolism</keyword>
<dbReference type="PANTHER" id="PTHR10909:SF382">
    <property type="entry name" value="ACYL-COENZYME A OXIDASE"/>
    <property type="match status" value="1"/>
</dbReference>
<dbReference type="InterPro" id="IPR012258">
    <property type="entry name" value="Acyl-CoA_oxidase"/>
</dbReference>
<feature type="binding site" evidence="12">
    <location>
        <position position="155"/>
    </location>
    <ligand>
        <name>FAD</name>
        <dbReference type="ChEBI" id="CHEBI:57692"/>
    </ligand>
</feature>
<reference evidence="16 17" key="1">
    <citation type="submission" date="2014-11" db="EMBL/GenBank/DDBJ databases">
        <authorList>
            <person name="Zhu J."/>
            <person name="Qi W."/>
            <person name="Song R."/>
        </authorList>
    </citation>
    <scope>NUCLEOTIDE SEQUENCE [LARGE SCALE GENOMIC DNA]</scope>
</reference>
<dbReference type="GO" id="GO:0055088">
    <property type="term" value="P:lipid homeostasis"/>
    <property type="evidence" value="ECO:0007669"/>
    <property type="project" value="TreeGrafter"/>
</dbReference>
<dbReference type="Pfam" id="PF22924">
    <property type="entry name" value="ACOX_C_alpha1"/>
    <property type="match status" value="1"/>
</dbReference>
<comment type="cofactor">
    <cofactor evidence="1">
        <name>FAD</name>
        <dbReference type="ChEBI" id="CHEBI:57692"/>
    </cofactor>
</comment>
<dbReference type="OrthoDB" id="538336at2759"/>
<dbReference type="FunFam" id="1.20.140.10:FF:000010">
    <property type="entry name" value="Acyl-coenzyme A oxidase"/>
    <property type="match status" value="1"/>
</dbReference>
<dbReference type="InterPro" id="IPR046373">
    <property type="entry name" value="Acyl-CoA_Oxase/DH_mid-dom_sf"/>
</dbReference>
<feature type="active site" description="Proton acceptor" evidence="11">
    <location>
        <position position="449"/>
    </location>
</feature>
<evidence type="ECO:0000256" key="9">
    <source>
        <dbReference type="ARBA" id="ARBA00023140"/>
    </source>
</evidence>
<sequence>MHRLEIVAAHVSVSPAASASSPLSDREVMEQLQHLMDADNHDNRQRIFRIARQHRDLFTPRFNVALAAHRELAYRRLKTLCEGGVVSVWDFIRNPANVFTVHEAVGILGDPGTATKLTVQFNLFGGTLLQLGTDKHHGIIPDVDTFDQVGCFALTELGFGNNAVEMQTTATYDPHTDEFIINCPTPLSQKYWITNGAQHAHWCVVFAQLIIPSLSSESQGVHPFLVRIRHNDRRVCEGVTIEDMGFKIGNNGVDNAKLHFQDVRIPREHLLDRVSTVHKGGKFESTVQGRRQRFVIQADQLLSGRLCIASMMLGQTKLALTIAVRYSQSRLCVGPTGKSDTAIAEYQLQQQALMPLVAATYALTFFMTECKHKYAQLNALRQDKAAPKDQIDALRYEVLLLCCAIKPMMSWHAERTASICRERCGGQGYLACNLFGEAITGAHAGITAEGDNRVLWQKVAKELLDGVQKGWKNRKGLADTGAGEGPVRVSRLLAKREVMKGRALGASMLKTGGNSGQIFEVWMRQEARLVQELAEAFAEKRCFEAFADVVFDTKMRKLQPVLLPLLDLYGHMLLHKDAAWLVANSLLTPQEVGELPPEQDRLITQTGQHMGEYIEGFNVPKDLLFAPIAGDWVNYNDPKRPMHGELTV</sequence>
<dbReference type="FunFam" id="2.40.110.10:FF:000005">
    <property type="entry name" value="Acyl-coenzyme A oxidase"/>
    <property type="match status" value="1"/>
</dbReference>
<protein>
    <recommendedName>
        <fullName evidence="10">Acyl-coenzyme A oxidase</fullName>
    </recommendedName>
</protein>
<keyword evidence="17" id="KW-1185">Reference proteome</keyword>
<dbReference type="OMA" id="GHIGIFL"/>
<name>A0A0G4FQ60_VITBC</name>
<dbReference type="Pfam" id="PF02770">
    <property type="entry name" value="Acyl-CoA_dh_M"/>
    <property type="match status" value="1"/>
</dbReference>
<keyword evidence="7" id="KW-0560">Oxidoreductase</keyword>
<dbReference type="PIRSF" id="PIRSF000168">
    <property type="entry name" value="Acyl-CoA_oxidase"/>
    <property type="match status" value="1"/>
</dbReference>
<evidence type="ECO:0000256" key="2">
    <source>
        <dbReference type="ARBA" id="ARBA00004275"/>
    </source>
</evidence>
<dbReference type="Gene3D" id="1.20.140.10">
    <property type="entry name" value="Butyryl-CoA Dehydrogenase, subunit A, domain 3"/>
    <property type="match status" value="2"/>
</dbReference>
<dbReference type="Pfam" id="PF01756">
    <property type="entry name" value="ACOX"/>
    <property type="match status" value="1"/>
</dbReference>
<dbReference type="PhylomeDB" id="A0A0G4FQ60"/>
<dbReference type="SUPFAM" id="SSF56645">
    <property type="entry name" value="Acyl-CoA dehydrogenase NM domain-like"/>
    <property type="match status" value="1"/>
</dbReference>
<dbReference type="InterPro" id="IPR009100">
    <property type="entry name" value="AcylCoA_DH/oxidase_NM_dom_sf"/>
</dbReference>
<feature type="domain" description="Acyl-CoA oxidase C-terminal" evidence="13">
    <location>
        <begin position="514"/>
        <end position="628"/>
    </location>
</feature>
<dbReference type="InParanoid" id="A0A0G4FQ60"/>
<dbReference type="GO" id="GO:0003997">
    <property type="term" value="F:acyl-CoA oxidase activity"/>
    <property type="evidence" value="ECO:0007669"/>
    <property type="project" value="InterPro"/>
</dbReference>
<keyword evidence="4 10" id="KW-0285">Flavoprotein</keyword>
<evidence type="ECO:0000256" key="5">
    <source>
        <dbReference type="ARBA" id="ARBA00022827"/>
    </source>
</evidence>
<dbReference type="SUPFAM" id="SSF47203">
    <property type="entry name" value="Acyl-CoA dehydrogenase C-terminal domain-like"/>
    <property type="match status" value="2"/>
</dbReference>
<keyword evidence="6" id="KW-0276">Fatty acid metabolism</keyword>
<dbReference type="EMBL" id="CDMY01000475">
    <property type="protein sequence ID" value="CEM15970.1"/>
    <property type="molecule type" value="Genomic_DNA"/>
</dbReference>
<accession>A0A0G4FQ60</accession>
<dbReference type="InterPro" id="IPR002655">
    <property type="entry name" value="Acyl-CoA_oxidase_C"/>
</dbReference>
<dbReference type="GO" id="GO:0005504">
    <property type="term" value="F:fatty acid binding"/>
    <property type="evidence" value="ECO:0007669"/>
    <property type="project" value="TreeGrafter"/>
</dbReference>
<keyword evidence="9" id="KW-0576">Peroxisome</keyword>
<dbReference type="GO" id="GO:0033540">
    <property type="term" value="P:fatty acid beta-oxidation using acyl-CoA oxidase"/>
    <property type="evidence" value="ECO:0007669"/>
    <property type="project" value="TreeGrafter"/>
</dbReference>
<feature type="domain" description="Acyl-CoA oxidase C-alpha1" evidence="15">
    <location>
        <begin position="301"/>
        <end position="464"/>
    </location>
</feature>
<evidence type="ECO:0000256" key="10">
    <source>
        <dbReference type="PIRNR" id="PIRNR000168"/>
    </source>
</evidence>
<keyword evidence="5 10" id="KW-0274">FAD</keyword>
<evidence type="ECO:0000259" key="14">
    <source>
        <dbReference type="Pfam" id="PF02770"/>
    </source>
</evidence>
<dbReference type="GO" id="GO:0071949">
    <property type="term" value="F:FAD binding"/>
    <property type="evidence" value="ECO:0007669"/>
    <property type="project" value="InterPro"/>
</dbReference>
<proteinExistence type="inferred from homology"/>
<dbReference type="Gene3D" id="2.40.110.10">
    <property type="entry name" value="Butyryl-CoA Dehydrogenase, subunit A, domain 2"/>
    <property type="match status" value="1"/>
</dbReference>
<dbReference type="Proteomes" id="UP000041254">
    <property type="component" value="Unassembled WGS sequence"/>
</dbReference>
<dbReference type="GO" id="GO:0005777">
    <property type="term" value="C:peroxisome"/>
    <property type="evidence" value="ECO:0007669"/>
    <property type="project" value="UniProtKB-SubCell"/>
</dbReference>